<dbReference type="InterPro" id="IPR011989">
    <property type="entry name" value="ARM-like"/>
</dbReference>
<dbReference type="InterPro" id="IPR022577">
    <property type="entry name" value="TBCD_C"/>
</dbReference>
<dbReference type="GO" id="GO:0048487">
    <property type="term" value="F:beta-tubulin binding"/>
    <property type="evidence" value="ECO:0007669"/>
    <property type="project" value="InterPro"/>
</dbReference>
<comment type="caution">
    <text evidence="4">The sequence shown here is derived from an EMBL/GenBank/DDBJ whole genome shotgun (WGS) entry which is preliminary data.</text>
</comment>
<reference evidence="4" key="1">
    <citation type="journal article" date="2021" name="IMA Fungus">
        <title>Genomic characterization of three marine fungi, including Emericellopsis atlantica sp. nov. with signatures of a generalist lifestyle and marine biomass degradation.</title>
        <authorList>
            <person name="Hagestad O.C."/>
            <person name="Hou L."/>
            <person name="Andersen J.H."/>
            <person name="Hansen E.H."/>
            <person name="Altermark B."/>
            <person name="Li C."/>
            <person name="Kuhnert E."/>
            <person name="Cox R.J."/>
            <person name="Crous P.W."/>
            <person name="Spatafora J.W."/>
            <person name="Lail K."/>
            <person name="Amirebrahimi M."/>
            <person name="Lipzen A."/>
            <person name="Pangilinan J."/>
            <person name="Andreopoulos W."/>
            <person name="Hayes R.D."/>
            <person name="Ng V."/>
            <person name="Grigoriev I.V."/>
            <person name="Jackson S.A."/>
            <person name="Sutton T.D.S."/>
            <person name="Dobson A.D.W."/>
            <person name="Rama T."/>
        </authorList>
    </citation>
    <scope>NUCLEOTIDE SEQUENCE</scope>
    <source>
        <strain evidence="4">TRa3180A</strain>
    </source>
</reference>
<dbReference type="Pfam" id="PF25767">
    <property type="entry name" value="ARM_TBCD_2nd"/>
    <property type="match status" value="1"/>
</dbReference>
<dbReference type="Gene3D" id="1.25.10.10">
    <property type="entry name" value="Leucine-rich Repeat Variant"/>
    <property type="match status" value="1"/>
</dbReference>
<dbReference type="SUPFAM" id="SSF48371">
    <property type="entry name" value="ARM repeat"/>
    <property type="match status" value="2"/>
</dbReference>
<dbReference type="PANTHER" id="PTHR12658:SF0">
    <property type="entry name" value="TUBULIN-SPECIFIC CHAPERONE D"/>
    <property type="match status" value="1"/>
</dbReference>
<evidence type="ECO:0000256" key="1">
    <source>
        <dbReference type="ARBA" id="ARBA00023186"/>
    </source>
</evidence>
<evidence type="ECO:0000313" key="4">
    <source>
        <dbReference type="EMBL" id="KAG9241211.1"/>
    </source>
</evidence>
<organism evidence="4 5">
    <name type="scientific">Calycina marina</name>
    <dbReference type="NCBI Taxonomy" id="1763456"/>
    <lineage>
        <taxon>Eukaryota</taxon>
        <taxon>Fungi</taxon>
        <taxon>Dikarya</taxon>
        <taxon>Ascomycota</taxon>
        <taxon>Pezizomycotina</taxon>
        <taxon>Leotiomycetes</taxon>
        <taxon>Helotiales</taxon>
        <taxon>Pezizellaceae</taxon>
        <taxon>Calycina</taxon>
    </lineage>
</organism>
<dbReference type="AlphaFoldDB" id="A0A9P7YX01"/>
<dbReference type="EMBL" id="MU254250">
    <property type="protein sequence ID" value="KAG9241211.1"/>
    <property type="molecule type" value="Genomic_DNA"/>
</dbReference>
<gene>
    <name evidence="4" type="ORF">BJ878DRAFT_570374</name>
</gene>
<dbReference type="GO" id="GO:0005096">
    <property type="term" value="F:GTPase activator activity"/>
    <property type="evidence" value="ECO:0007669"/>
    <property type="project" value="InterPro"/>
</dbReference>
<dbReference type="GO" id="GO:0007023">
    <property type="term" value="P:post-chaperonin tubulin folding pathway"/>
    <property type="evidence" value="ECO:0007669"/>
    <property type="project" value="InterPro"/>
</dbReference>
<dbReference type="PANTHER" id="PTHR12658">
    <property type="entry name" value="BETA-TUBULIN COFACTOR D"/>
    <property type="match status" value="1"/>
</dbReference>
<name>A0A9P7YX01_9HELO</name>
<dbReference type="GO" id="GO:0007021">
    <property type="term" value="P:tubulin complex assembly"/>
    <property type="evidence" value="ECO:0007669"/>
    <property type="project" value="InterPro"/>
</dbReference>
<evidence type="ECO:0000259" key="2">
    <source>
        <dbReference type="Pfam" id="PF12612"/>
    </source>
</evidence>
<dbReference type="InterPro" id="IPR058033">
    <property type="entry name" value="ARM_TBCD_2nd"/>
</dbReference>
<proteinExistence type="predicted"/>
<evidence type="ECO:0000313" key="5">
    <source>
        <dbReference type="Proteomes" id="UP000887226"/>
    </source>
</evidence>
<sequence length="1123" mass="123550">MDVPEDADLQVQRASPDLIVDLHISLEPFLWRTDTAAPAGVRTRRVRRRVRAREADRIVALLEPFQELPQLLDPHLQTLVPILADAFIASLQSKPLKKTSYTKLLIPLSKAICRLLYTFCKIRGEKVIVRFLSTDTKHLELLLSAIEAGDVDAHQDAGAEDARQANEDQVADQWEWEHRYITLLWLSQLLLAPFDLSTLSSLNTDVTPPAISGLLLPTNTPGVTLRVVSLALRYLSSSGKERDAAKILLVRIAMRRDMQALGLLDALIKWSIASFDPPEVSEQTSSYHYIGVLSFLSGILNASLATSDMDGYLGTIFRILQGEWYREVMDVVNRSVVARKAVLTVLRNICVIVLRSPEFMNEMVEVIEITIGTILESLTDSATPVRLAASKSLSVITLKLPTDMATQVVDEVLASLMRDVTVVTRGQEQTQNLSLVNPSEWHGLILTLSQLLYRRSPPASSLCEILPALLAGLSFEQRSTSGASLGTNVRDAACFGIWAIARRYTTSELQAINISKAAIASKHGTKCSILQILATELVVTASLDPAGNIRRGSSAALQELIGRHPNTIEEGIKLVQVVDYHVVALRSRAITEVAVQASRLSIWYLEGILNGLLGWRGIGDPDASARRTTAVVYGNLANLGAVNDLITKFSELKPREDHERHGMLLCVASYYTKHREYESFDIGGVLQYANDTKHRRVDLIAEAVSRLIISVTPTGLKQNDLIIGLLNKWLRRTETEVIEATAEAAFTVVQSLSCERKAAVFSGWIAVITENQGGRSGQDQGILSALFQAFPVAELSQGTIVSAIHRRWNLVHDVESRAAILRYLTSSTALTTNLEEFSDLIIDGLDDYTTTARGDVGSLVRIEALKSTSAILKASSTHCNPELAMKLYSKTLRLAAEKLDKVRVEAQQAVSHILSSNIFPSSLDTSDAFLSYPTTSEPYFRFILNLCFNKPEVHSLGAAELLSGYVGSANTGSEELVRASRAALVAFCLLSEDNSRLICGALVAVLKVNLTNDRVLVPTLEAIAFLFDMQIFQDSGVDWKTLHITVQKSHFKTGNIRKLEAAIHVYGGLGEFYAPAIEKLTTMAIHPFPRVRERVVDTMFVVKGVGKGVNWPKAGKLDLLKLK</sequence>
<feature type="domain" description="Tubulin-folding cofactor D ARM repeats" evidence="3">
    <location>
        <begin position="362"/>
        <end position="572"/>
    </location>
</feature>
<dbReference type="GO" id="GO:0000226">
    <property type="term" value="P:microtubule cytoskeleton organization"/>
    <property type="evidence" value="ECO:0007669"/>
    <property type="project" value="TreeGrafter"/>
</dbReference>
<accession>A0A9P7YX01</accession>
<dbReference type="InterPro" id="IPR033162">
    <property type="entry name" value="TBCD"/>
</dbReference>
<dbReference type="Pfam" id="PF12612">
    <property type="entry name" value="TFCD_C"/>
    <property type="match status" value="1"/>
</dbReference>
<keyword evidence="5" id="KW-1185">Reference proteome</keyword>
<keyword evidence="1" id="KW-0143">Chaperone</keyword>
<evidence type="ECO:0000259" key="3">
    <source>
        <dbReference type="Pfam" id="PF25767"/>
    </source>
</evidence>
<protein>
    <submittedName>
        <fullName evidence="4">Tubulin folding cofactor D C terminal-domain-containing protein</fullName>
    </submittedName>
</protein>
<dbReference type="Pfam" id="PF23579">
    <property type="entry name" value="ARM_TBCD"/>
    <property type="match status" value="1"/>
</dbReference>
<feature type="domain" description="Tubulin-folding cofactor D C-terminal" evidence="2">
    <location>
        <begin position="886"/>
        <end position="1058"/>
    </location>
</feature>
<dbReference type="Proteomes" id="UP000887226">
    <property type="component" value="Unassembled WGS sequence"/>
</dbReference>
<dbReference type="OrthoDB" id="10253476at2759"/>
<dbReference type="InterPro" id="IPR016024">
    <property type="entry name" value="ARM-type_fold"/>
</dbReference>